<protein>
    <recommendedName>
        <fullName evidence="3">Integrase-like protein</fullName>
    </recommendedName>
</protein>
<organism evidence="1 2">
    <name type="scientific">Sphingobacterium faecale</name>
    <dbReference type="NCBI Taxonomy" id="2803775"/>
    <lineage>
        <taxon>Bacteria</taxon>
        <taxon>Pseudomonadati</taxon>
        <taxon>Bacteroidota</taxon>
        <taxon>Sphingobacteriia</taxon>
        <taxon>Sphingobacteriales</taxon>
        <taxon>Sphingobacteriaceae</taxon>
        <taxon>Sphingobacterium</taxon>
    </lineage>
</organism>
<accession>A0ABS1R5G5</accession>
<dbReference type="InterPro" id="IPR029069">
    <property type="entry name" value="HotDog_dom_sf"/>
</dbReference>
<keyword evidence="2" id="KW-1185">Reference proteome</keyword>
<dbReference type="EMBL" id="JAERTY010000008">
    <property type="protein sequence ID" value="MBL1409937.1"/>
    <property type="molecule type" value="Genomic_DNA"/>
</dbReference>
<dbReference type="SUPFAM" id="SSF54637">
    <property type="entry name" value="Thioesterase/thiol ester dehydrase-isomerase"/>
    <property type="match status" value="1"/>
</dbReference>
<dbReference type="Gene3D" id="3.10.129.10">
    <property type="entry name" value="Hotdog Thioesterase"/>
    <property type="match status" value="1"/>
</dbReference>
<sequence>MERVTIQTKLLSVTNKSLFVEAIMWDEDKTTIKAVLWSRFTHYNLRTKKSHQHSEELLQFFNSIVCPLPQEVSFDERAIFLRQESIENRQPPAY</sequence>
<dbReference type="Proteomes" id="UP000625283">
    <property type="component" value="Unassembled WGS sequence"/>
</dbReference>
<evidence type="ECO:0008006" key="3">
    <source>
        <dbReference type="Google" id="ProtNLM"/>
    </source>
</evidence>
<dbReference type="RefSeq" id="WP_202103651.1">
    <property type="nucleotide sequence ID" value="NZ_JAERTY010000008.1"/>
</dbReference>
<name>A0ABS1R5G5_9SPHI</name>
<gene>
    <name evidence="1" type="ORF">JKG61_14355</name>
</gene>
<reference evidence="1 2" key="1">
    <citation type="submission" date="2021-01" db="EMBL/GenBank/DDBJ databases">
        <title>C459-1 draft genome sequence.</title>
        <authorList>
            <person name="Zhang X.-F."/>
        </authorList>
    </citation>
    <scope>NUCLEOTIDE SEQUENCE [LARGE SCALE GENOMIC DNA]</scope>
    <source>
        <strain evidence="2">C459-1</strain>
    </source>
</reference>
<comment type="caution">
    <text evidence="1">The sequence shown here is derived from an EMBL/GenBank/DDBJ whole genome shotgun (WGS) entry which is preliminary data.</text>
</comment>
<evidence type="ECO:0000313" key="1">
    <source>
        <dbReference type="EMBL" id="MBL1409937.1"/>
    </source>
</evidence>
<proteinExistence type="predicted"/>
<evidence type="ECO:0000313" key="2">
    <source>
        <dbReference type="Proteomes" id="UP000625283"/>
    </source>
</evidence>